<evidence type="ECO:0000256" key="2">
    <source>
        <dbReference type="ARBA" id="ARBA00022634"/>
    </source>
</evidence>
<evidence type="ECO:0000256" key="3">
    <source>
        <dbReference type="ARBA" id="ARBA00022679"/>
    </source>
</evidence>
<keyword evidence="3" id="KW-0808">Transferase</keyword>
<feature type="region of interest" description="Disordered" evidence="4">
    <location>
        <begin position="457"/>
        <end position="481"/>
    </location>
</feature>
<sequence length="726" mass="80563">MDNSGDETEEDDNEWGRNVVPSAPLERTDVFALGTGLNKNMEPYATHRVILHFDLDCFYAQVEMIRNPALREVPLGVQQKYIIVTCNYVAREQGLTKLMSVADAKEKCPQLVLVNGEDLTHYREMSYKVTELLMSYCPLVERLGFDENFMDITEMVEKRLSETSDINNLCFKGNVYNRYSADVKAQDYSRLAVGSHIAAEIREAMHSRLGLTGCGGIATNKLLAKLVSGTFKPNQQTTLLPENISDIMSCLSSLRKVPGVGHQTSKRLQALGLVSIKDLQLFPLNDLVNEFGAHSAERLKNLVMGIDTSPVTPTGAPQSLSDEDSFKKISTTKDVLEKVQQLLSSLVERMHKDGRQPQTFRLSIRRYSATNKWLSRESRQCPVPYHIGQKITSGGCKDAVVLLVPLAMKLFQKMVNSNSPFHLTLVNVCFSNLQARGAAVTGKGSITAFLTHSTSPRITPMCSPQKQNDSSNSEKNHSVNSQRAVHNNIFLCSREKTLTTKSTCGSQAVLHELKRKWSSADAGESNLQTQFTRTGPNPDNKSHSVSNQMPSNCDPEVLKLLPEDIQQELLSYSYINSLPSTSANSSQPSRISGVVQKAKNTSPDTIIHLKEFDDPTLTVNKPDPLSTGTVINHHRPLAVSECSVTEGRMSFPLSSVCTFPGNVDLKVFSELPLDVQRELMSEWKHQKPVLKVLSSRKPGALPKTKDKKSARKKSQSNSLLNYFKSS</sequence>
<dbReference type="InterPro" id="IPR036775">
    <property type="entry name" value="DNA_pol_Y-fam_lit_finger_sf"/>
</dbReference>
<dbReference type="GO" id="GO:0006281">
    <property type="term" value="P:DNA repair"/>
    <property type="evidence" value="ECO:0007669"/>
    <property type="project" value="InterPro"/>
</dbReference>
<dbReference type="FunFam" id="3.30.70.270:FF:000013">
    <property type="entry name" value="Polymerase (DNA directed) iota"/>
    <property type="match status" value="1"/>
</dbReference>
<evidence type="ECO:0000256" key="1">
    <source>
        <dbReference type="ARBA" id="ARBA00010945"/>
    </source>
</evidence>
<dbReference type="GO" id="GO:0003887">
    <property type="term" value="F:DNA-directed DNA polymerase activity"/>
    <property type="evidence" value="ECO:0007669"/>
    <property type="project" value="InterPro"/>
</dbReference>
<dbReference type="Gene3D" id="1.10.150.20">
    <property type="entry name" value="5' to 3' exonuclease, C-terminal subdomain"/>
    <property type="match status" value="1"/>
</dbReference>
<reference evidence="6 7" key="1">
    <citation type="journal article" date="2014" name="Nat. Genet.">
        <title>Whole-genome sequence of a flatfish provides insights into ZW sex chromosome evolution and adaptation to a benthic lifestyle.</title>
        <authorList>
            <person name="Chen S."/>
            <person name="Zhang G."/>
            <person name="Shao C."/>
            <person name="Huang Q."/>
            <person name="Liu G."/>
            <person name="Zhang P."/>
            <person name="Song W."/>
            <person name="An N."/>
            <person name="Chalopin D."/>
            <person name="Volff J.N."/>
            <person name="Hong Y."/>
            <person name="Li Q."/>
            <person name="Sha Z."/>
            <person name="Zhou H."/>
            <person name="Xie M."/>
            <person name="Yu Q."/>
            <person name="Liu Y."/>
            <person name="Xiang H."/>
            <person name="Wang N."/>
            <person name="Wu K."/>
            <person name="Yang C."/>
            <person name="Zhou Q."/>
            <person name="Liao X."/>
            <person name="Yang L."/>
            <person name="Hu Q."/>
            <person name="Zhang J."/>
            <person name="Meng L."/>
            <person name="Jin L."/>
            <person name="Tian Y."/>
            <person name="Lian J."/>
            <person name="Yang J."/>
            <person name="Miao G."/>
            <person name="Liu S."/>
            <person name="Liang Z."/>
            <person name="Yan F."/>
            <person name="Li Y."/>
            <person name="Sun B."/>
            <person name="Zhang H."/>
            <person name="Zhang J."/>
            <person name="Zhu Y."/>
            <person name="Du M."/>
            <person name="Zhao Y."/>
            <person name="Schartl M."/>
            <person name="Tang Q."/>
            <person name="Wang J."/>
        </authorList>
    </citation>
    <scope>NUCLEOTIDE SEQUENCE</scope>
</reference>
<feature type="compositionally biased region" description="Polar residues" evidence="4">
    <location>
        <begin position="525"/>
        <end position="550"/>
    </location>
</feature>
<dbReference type="Pfam" id="PF21999">
    <property type="entry name" value="IMS_HHH_1"/>
    <property type="match status" value="1"/>
</dbReference>
<keyword evidence="2" id="KW-0237">DNA synthesis</keyword>
<dbReference type="PANTHER" id="PTHR46404:SF1">
    <property type="entry name" value="DNA POLYMERASE IOTA"/>
    <property type="match status" value="1"/>
</dbReference>
<dbReference type="STRING" id="244447.ENSCSEP00000029614"/>
<keyword evidence="7" id="KW-1185">Reference proteome</keyword>
<dbReference type="OMA" id="DCEFPGN"/>
<dbReference type="InterPro" id="IPR017961">
    <property type="entry name" value="DNA_pol_Y-fam_little_finger"/>
</dbReference>
<dbReference type="AlphaFoldDB" id="A0A3P8WS74"/>
<name>A0A3P8WS74_CYNSE</name>
<dbReference type="CTD" id="11201"/>
<dbReference type="Gene3D" id="6.10.250.1630">
    <property type="match status" value="2"/>
</dbReference>
<dbReference type="PIRSF" id="PIRSF036603">
    <property type="entry name" value="DPol_eta"/>
    <property type="match status" value="1"/>
</dbReference>
<evidence type="ECO:0000259" key="5">
    <source>
        <dbReference type="PROSITE" id="PS50173"/>
    </source>
</evidence>
<dbReference type="Gene3D" id="3.30.70.270">
    <property type="match status" value="1"/>
</dbReference>
<dbReference type="Gene3D" id="3.30.1490.100">
    <property type="entry name" value="DNA polymerase, Y-family, little finger domain"/>
    <property type="match status" value="1"/>
</dbReference>
<evidence type="ECO:0000313" key="7">
    <source>
        <dbReference type="Proteomes" id="UP000265120"/>
    </source>
</evidence>
<dbReference type="InterPro" id="IPR053848">
    <property type="entry name" value="IMS_HHH_1"/>
</dbReference>
<evidence type="ECO:0000256" key="4">
    <source>
        <dbReference type="SAM" id="MobiDB-lite"/>
    </source>
</evidence>
<comment type="similarity">
    <text evidence="1">Belongs to the DNA polymerase type-Y family.</text>
</comment>
<dbReference type="OrthoDB" id="447129at2759"/>
<reference evidence="6" key="2">
    <citation type="submission" date="2025-08" db="UniProtKB">
        <authorList>
            <consortium name="Ensembl"/>
        </authorList>
    </citation>
    <scope>IDENTIFICATION</scope>
</reference>
<dbReference type="GO" id="GO:0003684">
    <property type="term" value="F:damaged DNA binding"/>
    <property type="evidence" value="ECO:0007669"/>
    <property type="project" value="InterPro"/>
</dbReference>
<dbReference type="SUPFAM" id="SSF100879">
    <property type="entry name" value="Lesion bypass DNA polymerase (Y-family), little finger domain"/>
    <property type="match status" value="1"/>
</dbReference>
<dbReference type="InterPro" id="IPR043502">
    <property type="entry name" value="DNA/RNA_pol_sf"/>
</dbReference>
<dbReference type="KEGG" id="csem:103397607"/>
<dbReference type="FunFam" id="3.30.1490.100:FF:000003">
    <property type="entry name" value="Polymerase (DNA directed) iota"/>
    <property type="match status" value="1"/>
</dbReference>
<dbReference type="Pfam" id="PF00817">
    <property type="entry name" value="IMS"/>
    <property type="match status" value="1"/>
</dbReference>
<dbReference type="FunFam" id="3.40.1170.60:FF:000006">
    <property type="entry name" value="DNA polymerase iota"/>
    <property type="match status" value="1"/>
</dbReference>
<dbReference type="GO" id="GO:0019985">
    <property type="term" value="P:translesion synthesis"/>
    <property type="evidence" value="ECO:0007669"/>
    <property type="project" value="TreeGrafter"/>
</dbReference>
<feature type="region of interest" description="Disordered" evidence="4">
    <location>
        <begin position="694"/>
        <end position="726"/>
    </location>
</feature>
<dbReference type="Pfam" id="PF14377">
    <property type="entry name" value="UBM"/>
    <property type="match status" value="2"/>
</dbReference>
<dbReference type="GeneTree" id="ENSGT00940000159487"/>
<dbReference type="RefSeq" id="XP_008334151.1">
    <property type="nucleotide sequence ID" value="XM_008335929.3"/>
</dbReference>
<dbReference type="Gene3D" id="3.40.1170.60">
    <property type="match status" value="1"/>
</dbReference>
<proteinExistence type="inferred from homology"/>
<feature type="region of interest" description="Disordered" evidence="4">
    <location>
        <begin position="519"/>
        <end position="550"/>
    </location>
</feature>
<reference evidence="6" key="3">
    <citation type="submission" date="2025-09" db="UniProtKB">
        <authorList>
            <consortium name="Ensembl"/>
        </authorList>
    </citation>
    <scope>IDENTIFICATION</scope>
</reference>
<dbReference type="Ensembl" id="ENSCSET00000030016.1">
    <property type="protein sequence ID" value="ENSCSEP00000029614.1"/>
    <property type="gene ID" value="ENSCSEG00000018977.1"/>
</dbReference>
<accession>A0A3P8WS74</accession>
<dbReference type="PANTHER" id="PTHR46404">
    <property type="entry name" value="DNA POLYMERASE IOTA"/>
    <property type="match status" value="1"/>
</dbReference>
<dbReference type="GeneID" id="103397607"/>
<protein>
    <submittedName>
        <fullName evidence="6">Polymerase (DNA directed) iota</fullName>
    </submittedName>
</protein>
<dbReference type="InParanoid" id="A0A3P8WS74"/>
<feature type="compositionally biased region" description="Polar residues" evidence="4">
    <location>
        <begin position="717"/>
        <end position="726"/>
    </location>
</feature>
<organism evidence="6 7">
    <name type="scientific">Cynoglossus semilaevis</name>
    <name type="common">Tongue sole</name>
    <dbReference type="NCBI Taxonomy" id="244447"/>
    <lineage>
        <taxon>Eukaryota</taxon>
        <taxon>Metazoa</taxon>
        <taxon>Chordata</taxon>
        <taxon>Craniata</taxon>
        <taxon>Vertebrata</taxon>
        <taxon>Euteleostomi</taxon>
        <taxon>Actinopterygii</taxon>
        <taxon>Neopterygii</taxon>
        <taxon>Teleostei</taxon>
        <taxon>Neoteleostei</taxon>
        <taxon>Acanthomorphata</taxon>
        <taxon>Carangaria</taxon>
        <taxon>Pleuronectiformes</taxon>
        <taxon>Pleuronectoidei</taxon>
        <taxon>Cynoglossidae</taxon>
        <taxon>Cynoglossinae</taxon>
        <taxon>Cynoglossus</taxon>
    </lineage>
</organism>
<feature type="compositionally biased region" description="Polar residues" evidence="4">
    <location>
        <begin position="457"/>
        <end position="471"/>
    </location>
</feature>
<dbReference type="InterPro" id="IPR001126">
    <property type="entry name" value="UmuC"/>
</dbReference>
<dbReference type="SUPFAM" id="SSF56672">
    <property type="entry name" value="DNA/RNA polymerases"/>
    <property type="match status" value="1"/>
</dbReference>
<evidence type="ECO:0000313" key="6">
    <source>
        <dbReference type="Ensembl" id="ENSCSEP00000029614.1"/>
    </source>
</evidence>
<dbReference type="InterPro" id="IPR043128">
    <property type="entry name" value="Rev_trsase/Diguanyl_cyclase"/>
</dbReference>
<dbReference type="Proteomes" id="UP000265120">
    <property type="component" value="Chromosome Z"/>
</dbReference>
<dbReference type="PROSITE" id="PS50173">
    <property type="entry name" value="UMUC"/>
    <property type="match status" value="1"/>
</dbReference>
<feature type="compositionally biased region" description="Basic residues" evidence="4">
    <location>
        <begin position="705"/>
        <end position="714"/>
    </location>
</feature>
<dbReference type="InterPro" id="IPR025527">
    <property type="entry name" value="HUWE1/Rev1_UBM"/>
</dbReference>
<feature type="domain" description="UmuC" evidence="5">
    <location>
        <begin position="50"/>
        <end position="261"/>
    </location>
</feature>
<dbReference type="Pfam" id="PF11799">
    <property type="entry name" value="IMS_C"/>
    <property type="match status" value="1"/>
</dbReference>